<organism evidence="8 9">
    <name type="scientific">Capnocytophaga ochracea</name>
    <dbReference type="NCBI Taxonomy" id="1018"/>
    <lineage>
        <taxon>Bacteria</taxon>
        <taxon>Pseudomonadati</taxon>
        <taxon>Bacteroidota</taxon>
        <taxon>Flavobacteriia</taxon>
        <taxon>Flavobacteriales</taxon>
        <taxon>Flavobacteriaceae</taxon>
        <taxon>Capnocytophaga</taxon>
    </lineage>
</organism>
<dbReference type="PROSITE" id="PS00062">
    <property type="entry name" value="ALDOKETO_REDUCTASE_2"/>
    <property type="match status" value="1"/>
</dbReference>
<protein>
    <submittedName>
        <fullName evidence="8">Glyoxal reductase</fullName>
        <ecNumber evidence="8">1.1.1.-</ecNumber>
    </submittedName>
</protein>
<accession>A0A2X2RH46</accession>
<dbReference type="EMBL" id="UARG01000017">
    <property type="protein sequence ID" value="SQA78564.1"/>
    <property type="molecule type" value="Genomic_DNA"/>
</dbReference>
<evidence type="ECO:0000256" key="6">
    <source>
        <dbReference type="PIRSR" id="PIRSR000097-3"/>
    </source>
</evidence>
<evidence type="ECO:0000259" key="7">
    <source>
        <dbReference type="Pfam" id="PF00248"/>
    </source>
</evidence>
<dbReference type="InterPro" id="IPR036812">
    <property type="entry name" value="NAD(P)_OxRdtase_dom_sf"/>
</dbReference>
<feature type="binding site" evidence="5">
    <location>
        <position position="106"/>
    </location>
    <ligand>
        <name>substrate</name>
    </ligand>
</feature>
<dbReference type="InterPro" id="IPR018170">
    <property type="entry name" value="Aldo/ket_reductase_CS"/>
</dbReference>
<dbReference type="RefSeq" id="WP_128091662.1">
    <property type="nucleotide sequence ID" value="NZ_UARG01000017.1"/>
</dbReference>
<evidence type="ECO:0000313" key="9">
    <source>
        <dbReference type="Proteomes" id="UP000249891"/>
    </source>
</evidence>
<evidence type="ECO:0000256" key="2">
    <source>
        <dbReference type="ARBA" id="ARBA00022857"/>
    </source>
</evidence>
<evidence type="ECO:0000256" key="3">
    <source>
        <dbReference type="ARBA" id="ARBA00023002"/>
    </source>
</evidence>
<proteinExistence type="inferred from homology"/>
<dbReference type="InterPro" id="IPR020471">
    <property type="entry name" value="AKR"/>
</dbReference>
<feature type="site" description="Lowers pKa of active site Tyr" evidence="6">
    <location>
        <position position="73"/>
    </location>
</feature>
<evidence type="ECO:0000256" key="5">
    <source>
        <dbReference type="PIRSR" id="PIRSR000097-2"/>
    </source>
</evidence>
<dbReference type="PANTHER" id="PTHR43827">
    <property type="entry name" value="2,5-DIKETO-D-GLUCONIC ACID REDUCTASE"/>
    <property type="match status" value="1"/>
</dbReference>
<dbReference type="PRINTS" id="PR00069">
    <property type="entry name" value="ALDKETRDTASE"/>
</dbReference>
<feature type="domain" description="NADP-dependent oxidoreductase" evidence="7">
    <location>
        <begin position="21"/>
        <end position="256"/>
    </location>
</feature>
<gene>
    <name evidence="8" type="primary">yvgN_1</name>
    <name evidence="8" type="ORF">NCTC11546_01803</name>
</gene>
<sequence length="280" mass="32427">MKNIQLNNGVQMPLLGYGVYQVNPEECERCVSDAISVGYRMIDTAQIYKNEEGVGNAIKKSGVDRKEFFIVTKVWISNAGYEKAKASIETSLRKLQTDYIDLLLIHQPFGDYYGSYRAMEEAYKEGKVRAIGVSNFYADRYLDLAYHCEIKPAVNQMETHVFYQQQDLQELMKKYDTKLMSWGPFAEGRNDFFANPTLNTIGEKYHKSAAQVALRYLLQRDIICIPKSVRKERMEQNLNVFDFQLSAEDMSQIATLDTKQTLFSSHRDPRFVEMICQLEY</sequence>
<dbReference type="EC" id="1.1.1.-" evidence="8"/>
<keyword evidence="2" id="KW-0521">NADP</keyword>
<dbReference type="PANTHER" id="PTHR43827:SF3">
    <property type="entry name" value="NADP-DEPENDENT OXIDOREDUCTASE DOMAIN-CONTAINING PROTEIN"/>
    <property type="match status" value="1"/>
</dbReference>
<dbReference type="GO" id="GO:0016616">
    <property type="term" value="F:oxidoreductase activity, acting on the CH-OH group of donors, NAD or NADP as acceptor"/>
    <property type="evidence" value="ECO:0007669"/>
    <property type="project" value="UniProtKB-ARBA"/>
</dbReference>
<dbReference type="Pfam" id="PF00248">
    <property type="entry name" value="Aldo_ket_red"/>
    <property type="match status" value="1"/>
</dbReference>
<dbReference type="FunFam" id="3.20.20.100:FF:000015">
    <property type="entry name" value="Oxidoreductase, aldo/keto reductase family"/>
    <property type="match status" value="1"/>
</dbReference>
<dbReference type="PIRSF" id="PIRSF000097">
    <property type="entry name" value="AKR"/>
    <property type="match status" value="1"/>
</dbReference>
<evidence type="ECO:0000256" key="1">
    <source>
        <dbReference type="ARBA" id="ARBA00007905"/>
    </source>
</evidence>
<dbReference type="InterPro" id="IPR023210">
    <property type="entry name" value="NADP_OxRdtase_dom"/>
</dbReference>
<comment type="similarity">
    <text evidence="1">Belongs to the aldo/keto reductase family.</text>
</comment>
<evidence type="ECO:0000313" key="8">
    <source>
        <dbReference type="EMBL" id="SQA78564.1"/>
    </source>
</evidence>
<dbReference type="SUPFAM" id="SSF51430">
    <property type="entry name" value="NAD(P)-linked oxidoreductase"/>
    <property type="match status" value="1"/>
</dbReference>
<reference evidence="8 9" key="1">
    <citation type="submission" date="2018-06" db="EMBL/GenBank/DDBJ databases">
        <authorList>
            <consortium name="Pathogen Informatics"/>
            <person name="Doyle S."/>
        </authorList>
    </citation>
    <scope>NUCLEOTIDE SEQUENCE [LARGE SCALE GENOMIC DNA]</scope>
    <source>
        <strain evidence="8 9">NCTC11546</strain>
    </source>
</reference>
<evidence type="ECO:0000256" key="4">
    <source>
        <dbReference type="PIRSR" id="PIRSR000097-1"/>
    </source>
</evidence>
<dbReference type="AlphaFoldDB" id="A0A2X2RH46"/>
<feature type="active site" description="Proton donor" evidence="4">
    <location>
        <position position="48"/>
    </location>
</feature>
<dbReference type="Proteomes" id="UP000249891">
    <property type="component" value="Unassembled WGS sequence"/>
</dbReference>
<dbReference type="CDD" id="cd19133">
    <property type="entry name" value="AKR_AKR5F1"/>
    <property type="match status" value="1"/>
</dbReference>
<keyword evidence="3 8" id="KW-0560">Oxidoreductase</keyword>
<dbReference type="Gene3D" id="3.20.20.100">
    <property type="entry name" value="NADP-dependent oxidoreductase domain"/>
    <property type="match status" value="1"/>
</dbReference>
<name>A0A2X2RH46_CAPOC</name>